<proteinExistence type="predicted"/>
<sequence length="108" mass="12080">MSALAQADTWISTQVLTEFINVSSRKFKTPWPVIMAGYPELVRNFSIHTNTPTTILRATEVAQRYGFLWFDSLIVAAALECGCQTLYSEDLQHGQLLANTLSVVNPFI</sequence>
<gene>
    <name evidence="1" type="ORF">GCM10011383_33310</name>
</gene>
<name>A0ABQ1UIV3_9BACT</name>
<protein>
    <recommendedName>
        <fullName evidence="3">PIN domain-containing protein</fullName>
    </recommendedName>
</protein>
<dbReference type="EMBL" id="BMHT01000006">
    <property type="protein sequence ID" value="GGF19137.1"/>
    <property type="molecule type" value="Genomic_DNA"/>
</dbReference>
<evidence type="ECO:0008006" key="3">
    <source>
        <dbReference type="Google" id="ProtNLM"/>
    </source>
</evidence>
<keyword evidence="2" id="KW-1185">Reference proteome</keyword>
<comment type="caution">
    <text evidence="1">The sequence shown here is derived from an EMBL/GenBank/DDBJ whole genome shotgun (WGS) entry which is preliminary data.</text>
</comment>
<dbReference type="CDD" id="cd18692">
    <property type="entry name" value="PIN_VapC-like"/>
    <property type="match status" value="1"/>
</dbReference>
<dbReference type="Gene3D" id="3.40.50.1010">
    <property type="entry name" value="5'-nuclease"/>
    <property type="match status" value="1"/>
</dbReference>
<dbReference type="SUPFAM" id="SSF88723">
    <property type="entry name" value="PIN domain-like"/>
    <property type="match status" value="1"/>
</dbReference>
<organism evidence="1 2">
    <name type="scientific">Hymenobacter cavernae</name>
    <dbReference type="NCBI Taxonomy" id="2044852"/>
    <lineage>
        <taxon>Bacteria</taxon>
        <taxon>Pseudomonadati</taxon>
        <taxon>Bacteroidota</taxon>
        <taxon>Cytophagia</taxon>
        <taxon>Cytophagales</taxon>
        <taxon>Hymenobacteraceae</taxon>
        <taxon>Hymenobacter</taxon>
    </lineage>
</organism>
<evidence type="ECO:0000313" key="2">
    <source>
        <dbReference type="Proteomes" id="UP000632273"/>
    </source>
</evidence>
<dbReference type="InterPro" id="IPR029060">
    <property type="entry name" value="PIN-like_dom_sf"/>
</dbReference>
<dbReference type="RefSeq" id="WP_188815164.1">
    <property type="nucleotide sequence ID" value="NZ_BMHT01000006.1"/>
</dbReference>
<reference evidence="2" key="1">
    <citation type="journal article" date="2019" name="Int. J. Syst. Evol. Microbiol.">
        <title>The Global Catalogue of Microorganisms (GCM) 10K type strain sequencing project: providing services to taxonomists for standard genome sequencing and annotation.</title>
        <authorList>
            <consortium name="The Broad Institute Genomics Platform"/>
            <consortium name="The Broad Institute Genome Sequencing Center for Infectious Disease"/>
            <person name="Wu L."/>
            <person name="Ma J."/>
        </authorList>
    </citation>
    <scope>NUCLEOTIDE SEQUENCE [LARGE SCALE GENOMIC DNA]</scope>
    <source>
        <strain evidence="2">CGMCC 1.15197</strain>
    </source>
</reference>
<dbReference type="Proteomes" id="UP000632273">
    <property type="component" value="Unassembled WGS sequence"/>
</dbReference>
<evidence type="ECO:0000313" key="1">
    <source>
        <dbReference type="EMBL" id="GGF19137.1"/>
    </source>
</evidence>
<accession>A0ABQ1UIV3</accession>